<name>A0A7K0J574_9ACTN</name>
<evidence type="ECO:0000313" key="2">
    <source>
        <dbReference type="Proteomes" id="UP000466104"/>
    </source>
</evidence>
<accession>A0A7K0J574</accession>
<protein>
    <submittedName>
        <fullName evidence="1">Uncharacterized protein</fullName>
    </submittedName>
</protein>
<comment type="caution">
    <text evidence="1">The sequence shown here is derived from an EMBL/GenBank/DDBJ whole genome shotgun (WGS) entry which is preliminary data.</text>
</comment>
<dbReference type="EMBL" id="VUMG01000001">
    <property type="protein sequence ID" value="MSS44988.1"/>
    <property type="molecule type" value="Genomic_DNA"/>
</dbReference>
<keyword evidence="2" id="KW-1185">Reference proteome</keyword>
<dbReference type="RefSeq" id="WP_154561686.1">
    <property type="nucleotide sequence ID" value="NZ_VUMG01000001.1"/>
</dbReference>
<sequence>MSLITQLGRCRNNELSLWPLSSDDFDVSIASYDPFEGMVFLGVDVLEGSLVAEWHENVWPWGFIPTIVVPRVPRFLPLANSVVRQLCRAEERAVLSERAPEGFVAPCVVTIMSAQRAVINRANGNERYEEGCSIGDLPVLVGEAGVSQR</sequence>
<proteinExistence type="predicted"/>
<organism evidence="1 2">
    <name type="scientific">Cutibacterium porci</name>
    <dbReference type="NCBI Taxonomy" id="2605781"/>
    <lineage>
        <taxon>Bacteria</taxon>
        <taxon>Bacillati</taxon>
        <taxon>Actinomycetota</taxon>
        <taxon>Actinomycetes</taxon>
        <taxon>Propionibacteriales</taxon>
        <taxon>Propionibacteriaceae</taxon>
        <taxon>Cutibacterium</taxon>
    </lineage>
</organism>
<dbReference type="AlphaFoldDB" id="A0A7K0J574"/>
<dbReference type="Proteomes" id="UP000466104">
    <property type="component" value="Unassembled WGS sequence"/>
</dbReference>
<gene>
    <name evidence="1" type="ORF">FYJ43_02755</name>
</gene>
<reference evidence="1 2" key="1">
    <citation type="submission" date="2019-08" db="EMBL/GenBank/DDBJ databases">
        <title>In-depth cultivation of the pig gut microbiome towards novel bacterial diversity and tailored functional studies.</title>
        <authorList>
            <person name="Wylensek D."/>
            <person name="Hitch T.C.A."/>
            <person name="Clavel T."/>
        </authorList>
    </citation>
    <scope>NUCLEOTIDE SEQUENCE [LARGE SCALE GENOMIC DNA]</scope>
    <source>
        <strain evidence="1 2">WCA-380-WT-3A</strain>
    </source>
</reference>
<evidence type="ECO:0000313" key="1">
    <source>
        <dbReference type="EMBL" id="MSS44988.1"/>
    </source>
</evidence>